<dbReference type="RefSeq" id="XP_002544637.1">
    <property type="nucleotide sequence ID" value="XM_002544591.1"/>
</dbReference>
<dbReference type="EMBL" id="CH476616">
    <property type="protein sequence ID" value="EEP79308.1"/>
    <property type="molecule type" value="Genomic_DNA"/>
</dbReference>
<accession>C4JMU6</accession>
<dbReference type="Proteomes" id="UP000002058">
    <property type="component" value="Unassembled WGS sequence"/>
</dbReference>
<proteinExistence type="predicted"/>
<evidence type="ECO:0000313" key="1">
    <source>
        <dbReference type="EMBL" id="EEP79308.1"/>
    </source>
</evidence>
<sequence>MATAIPFFSAYAPLFPASFHTTGATIDDWYEAVSVTLPRSPVARSHQREHQSVQRCLDFSRVDIWKSLVATRLHQVESDRIRPIISGEQHKEEDRAVNPTLFNTRGFSLGFTPTLSVYWNICTTWSNNGRRYLANHTGLNLEFLNSQSLVAHIEILLARQDLGGCITNSCYESADRGWAKSRLFGPYGALERRHRKAPVLASKYRTYTSQDDSTDDLPNNGIGVTSCKSPLVDQARSVGPNHNWRRHDALSLRPLRASYSHVTSMYVHNRVIPITKSVTEFTSPEDLSPDR</sequence>
<evidence type="ECO:0000313" key="2">
    <source>
        <dbReference type="Proteomes" id="UP000002058"/>
    </source>
</evidence>
<dbReference type="GeneID" id="8437166"/>
<dbReference type="VEuPathDB" id="FungiDB:UREG_04154"/>
<dbReference type="AlphaFoldDB" id="C4JMU6"/>
<reference evidence="2" key="1">
    <citation type="journal article" date="2009" name="Genome Res.">
        <title>Comparative genomic analyses of the human fungal pathogens Coccidioides and their relatives.</title>
        <authorList>
            <person name="Sharpton T.J."/>
            <person name="Stajich J.E."/>
            <person name="Rounsley S.D."/>
            <person name="Gardner M.J."/>
            <person name="Wortman J.R."/>
            <person name="Jordar V.S."/>
            <person name="Maiti R."/>
            <person name="Kodira C.D."/>
            <person name="Neafsey D.E."/>
            <person name="Zeng Q."/>
            <person name="Hung C.-Y."/>
            <person name="McMahan C."/>
            <person name="Muszewska A."/>
            <person name="Grynberg M."/>
            <person name="Mandel M.A."/>
            <person name="Kellner E.M."/>
            <person name="Barker B.M."/>
            <person name="Galgiani J.N."/>
            <person name="Orbach M.J."/>
            <person name="Kirkland T.N."/>
            <person name="Cole G.T."/>
            <person name="Henn M.R."/>
            <person name="Birren B.W."/>
            <person name="Taylor J.W."/>
        </authorList>
    </citation>
    <scope>NUCLEOTIDE SEQUENCE [LARGE SCALE GENOMIC DNA]</scope>
    <source>
        <strain evidence="2">UAMH 1704</strain>
    </source>
</reference>
<name>C4JMU6_UNCRE</name>
<keyword evidence="2" id="KW-1185">Reference proteome</keyword>
<dbReference type="InParanoid" id="C4JMU6"/>
<gene>
    <name evidence="1" type="ORF">UREG_04154</name>
</gene>
<dbReference type="HOGENOM" id="CLU_957109_0_0_1"/>
<protein>
    <submittedName>
        <fullName evidence="1">Uncharacterized protein</fullName>
    </submittedName>
</protein>
<organism evidence="1 2">
    <name type="scientific">Uncinocarpus reesii (strain UAMH 1704)</name>
    <dbReference type="NCBI Taxonomy" id="336963"/>
    <lineage>
        <taxon>Eukaryota</taxon>
        <taxon>Fungi</taxon>
        <taxon>Dikarya</taxon>
        <taxon>Ascomycota</taxon>
        <taxon>Pezizomycotina</taxon>
        <taxon>Eurotiomycetes</taxon>
        <taxon>Eurotiomycetidae</taxon>
        <taxon>Onygenales</taxon>
        <taxon>Onygenaceae</taxon>
        <taxon>Uncinocarpus</taxon>
    </lineage>
</organism>
<dbReference type="KEGG" id="ure:UREG_04154"/>